<dbReference type="PANTHER" id="PTHR24412:SF489">
    <property type="entry name" value="RING FINGER DOMAIN AND KELCH REPEAT-CONTAINING PROTEIN DDB_G0271372"/>
    <property type="match status" value="1"/>
</dbReference>
<dbReference type="Gene3D" id="3.30.710.10">
    <property type="entry name" value="Potassium Channel Kv1.1, Chain A"/>
    <property type="match status" value="1"/>
</dbReference>
<dbReference type="Gene3D" id="1.25.40.420">
    <property type="match status" value="1"/>
</dbReference>
<dbReference type="EnsemblMetazoa" id="SMAR013278-RA">
    <property type="protein sequence ID" value="SMAR013278-PA"/>
    <property type="gene ID" value="SMAR013278"/>
</dbReference>
<dbReference type="SUPFAM" id="SSF117281">
    <property type="entry name" value="Kelch motif"/>
    <property type="match status" value="1"/>
</dbReference>
<keyword evidence="1" id="KW-0880">Kelch repeat</keyword>
<reference evidence="5" key="2">
    <citation type="submission" date="2015-02" db="UniProtKB">
        <authorList>
            <consortium name="EnsemblMetazoa"/>
        </authorList>
    </citation>
    <scope>IDENTIFICATION</scope>
</reference>
<dbReference type="InterPro" id="IPR011333">
    <property type="entry name" value="SKP1/BTB/POZ_sf"/>
</dbReference>
<dbReference type="Pfam" id="PF00651">
    <property type="entry name" value="BTB"/>
    <property type="match status" value="1"/>
</dbReference>
<evidence type="ECO:0000256" key="2">
    <source>
        <dbReference type="ARBA" id="ARBA00022737"/>
    </source>
</evidence>
<dbReference type="HOGENOM" id="CLU_409012_0_0_1"/>
<accession>T1JHE7</accession>
<protein>
    <recommendedName>
        <fullName evidence="4">BTB domain-containing protein</fullName>
    </recommendedName>
</protein>
<evidence type="ECO:0000259" key="4">
    <source>
        <dbReference type="PROSITE" id="PS50097"/>
    </source>
</evidence>
<keyword evidence="6" id="KW-1185">Reference proteome</keyword>
<organism evidence="5 6">
    <name type="scientific">Strigamia maritima</name>
    <name type="common">European centipede</name>
    <name type="synonym">Geophilus maritimus</name>
    <dbReference type="NCBI Taxonomy" id="126957"/>
    <lineage>
        <taxon>Eukaryota</taxon>
        <taxon>Metazoa</taxon>
        <taxon>Ecdysozoa</taxon>
        <taxon>Arthropoda</taxon>
        <taxon>Myriapoda</taxon>
        <taxon>Chilopoda</taxon>
        <taxon>Pleurostigmophora</taxon>
        <taxon>Geophilomorpha</taxon>
        <taxon>Linotaeniidae</taxon>
        <taxon>Strigamia</taxon>
    </lineage>
</organism>
<dbReference type="eggNOG" id="KOG4441">
    <property type="taxonomic scope" value="Eukaryota"/>
</dbReference>
<dbReference type="STRING" id="126957.T1JHE7"/>
<dbReference type="InterPro" id="IPR011705">
    <property type="entry name" value="BACK"/>
</dbReference>
<keyword evidence="3" id="KW-0009">Actin-binding</keyword>
<dbReference type="SMART" id="SM00225">
    <property type="entry name" value="BTB"/>
    <property type="match status" value="1"/>
</dbReference>
<dbReference type="PROSITE" id="PS50097">
    <property type="entry name" value="BTB"/>
    <property type="match status" value="1"/>
</dbReference>
<evidence type="ECO:0000313" key="5">
    <source>
        <dbReference type="EnsemblMetazoa" id="SMAR013278-PA"/>
    </source>
</evidence>
<dbReference type="CDD" id="cd18186">
    <property type="entry name" value="BTB_POZ_ZBTB_KLHL-like"/>
    <property type="match status" value="1"/>
</dbReference>
<dbReference type="InterPro" id="IPR015915">
    <property type="entry name" value="Kelch-typ_b-propeller"/>
</dbReference>
<dbReference type="InterPro" id="IPR000210">
    <property type="entry name" value="BTB/POZ_dom"/>
</dbReference>
<feature type="domain" description="BTB" evidence="4">
    <location>
        <begin position="31"/>
        <end position="98"/>
    </location>
</feature>
<dbReference type="Proteomes" id="UP000014500">
    <property type="component" value="Unassembled WGS sequence"/>
</dbReference>
<name>T1JHE7_STRMM</name>
<evidence type="ECO:0000256" key="3">
    <source>
        <dbReference type="ARBA" id="ARBA00023203"/>
    </source>
</evidence>
<dbReference type="AlphaFoldDB" id="T1JHE7"/>
<evidence type="ECO:0000313" key="6">
    <source>
        <dbReference type="Proteomes" id="UP000014500"/>
    </source>
</evidence>
<sequence>MSRLLSWPFQDNMIASNRKILQNLREENYLMDIKVCCGDMTFMAHKIILAANSPYFKQLFEKETGKEITIWPDKEKCTSKAIMFLLNFIYSEQTDFEVEDNAELLAAASFLKMDRVIEVVLTMIQKNFNSKSLLSDWDIIQQYGGNHHENQFLQHLTQNFGTIIKCDQFLHLTQNRIVSLLKFINCKTLELIPIDERMKGVMKWVKFTKYRAPLLPELMSLIDINKLSLHWIINLAEEEPSLASMMVKPLCKKLWQRDEVFVFIHKPATTLQFLNSADKSWLTISRQLPSAMEQEGSICNWQQYIYFITETSITTYNLETEIVVNIKAQLSCFDKDGKSVATGEELYFIIKNRLEKYVLKSNEQTWITLPAPPNDIVCSDLFSGYGYLYVISNKLIIQRFKFATNEWDLIDNVLLEDGPDNILCMYEVDGVLYFYRSIEPDVLQILYLQPHMLKNSFGKKTLQTKCPLTNVTLMRVETDLFAATFRLLMVDSSGNQWIYYENALKIDQKDFASVSTPGVNVGSLPTGVPTTSANVGSLFASVSTTSTKFGSLPASVLTTSTIFGSLPASVSTSAQFGSLPFRVPTTSANVGSLPSSVFVNFGRTLPNNLSAPQPSTNSFNKAVNFNTNYIVKNRFTFENEKMNTDESPMDKIANEKLNTKGIYIYTVFIFIL</sequence>
<proteinExistence type="predicted"/>
<dbReference type="EMBL" id="JH431265">
    <property type="status" value="NOT_ANNOTATED_CDS"/>
    <property type="molecule type" value="Genomic_DNA"/>
</dbReference>
<dbReference type="SUPFAM" id="SSF54695">
    <property type="entry name" value="POZ domain"/>
    <property type="match status" value="1"/>
</dbReference>
<keyword evidence="2" id="KW-0677">Repeat</keyword>
<dbReference type="PANTHER" id="PTHR24412">
    <property type="entry name" value="KELCH PROTEIN"/>
    <property type="match status" value="1"/>
</dbReference>
<evidence type="ECO:0000256" key="1">
    <source>
        <dbReference type="ARBA" id="ARBA00022441"/>
    </source>
</evidence>
<dbReference type="PhylomeDB" id="T1JHE7"/>
<dbReference type="Pfam" id="PF07707">
    <property type="entry name" value="BACK"/>
    <property type="match status" value="1"/>
</dbReference>
<reference evidence="6" key="1">
    <citation type="submission" date="2011-05" db="EMBL/GenBank/DDBJ databases">
        <authorList>
            <person name="Richards S.R."/>
            <person name="Qu J."/>
            <person name="Jiang H."/>
            <person name="Jhangiani S.N."/>
            <person name="Agravi P."/>
            <person name="Goodspeed R."/>
            <person name="Gross S."/>
            <person name="Mandapat C."/>
            <person name="Jackson L."/>
            <person name="Mathew T."/>
            <person name="Pu L."/>
            <person name="Thornton R."/>
            <person name="Saada N."/>
            <person name="Wilczek-Boney K.B."/>
            <person name="Lee S."/>
            <person name="Kovar C."/>
            <person name="Wu Y."/>
            <person name="Scherer S.E."/>
            <person name="Worley K.C."/>
            <person name="Muzny D.M."/>
            <person name="Gibbs R."/>
        </authorList>
    </citation>
    <scope>NUCLEOTIDE SEQUENCE</scope>
    <source>
        <strain evidence="6">Brora</strain>
    </source>
</reference>